<accession>A0A439DD31</accession>
<sequence length="409" mass="46579">MRYHENCRFLKTKHWQPLWRRNIANLDALKAIAKSPCTFVAVDFEGLSAKEGEPLGITDIGIAAFPSPPTHIPTPIPDTSGRRSQRLQTFFEQHAIECHWLRLKGKRPISKTKDTCHFGRLQEIEPAQTEAELVALFQSIQQRFDSPLVLVGFDLVFELTTMAAHLDQTFQFFSSWVDLQDIVMEISNPKLTPGLRGTLQAFGFAPGDLAVYGRKSGHNPADDTIRQLAVLSNLLRLPEGTTLQVEPRQKREEDKVRRFWHGCAPNPKELYPFTARVYVRGKPLSFILPHWNQLFDIFSAYNPIAVGIASRGNYGWVSLPSLEGLNCLVKDVHGKELRGEIWDVVSKYDPSVIPMTLHQLHEARQAAQKAEREKKQLERRIKREEASDRPENNAQTNIETAVQDRHLIP</sequence>
<evidence type="ECO:0000313" key="3">
    <source>
        <dbReference type="Proteomes" id="UP000286045"/>
    </source>
</evidence>
<name>A0A439DD31_9PEZI</name>
<evidence type="ECO:0000256" key="1">
    <source>
        <dbReference type="SAM" id="MobiDB-lite"/>
    </source>
</evidence>
<keyword evidence="3" id="KW-1185">Reference proteome</keyword>
<dbReference type="AlphaFoldDB" id="A0A439DD31"/>
<feature type="region of interest" description="Disordered" evidence="1">
    <location>
        <begin position="365"/>
        <end position="409"/>
    </location>
</feature>
<protein>
    <submittedName>
        <fullName evidence="2">Uncharacterized protein</fullName>
    </submittedName>
</protein>
<dbReference type="Proteomes" id="UP000286045">
    <property type="component" value="Unassembled WGS sequence"/>
</dbReference>
<organism evidence="2 3">
    <name type="scientific">Xylaria grammica</name>
    <dbReference type="NCBI Taxonomy" id="363999"/>
    <lineage>
        <taxon>Eukaryota</taxon>
        <taxon>Fungi</taxon>
        <taxon>Dikarya</taxon>
        <taxon>Ascomycota</taxon>
        <taxon>Pezizomycotina</taxon>
        <taxon>Sordariomycetes</taxon>
        <taxon>Xylariomycetidae</taxon>
        <taxon>Xylariales</taxon>
        <taxon>Xylariaceae</taxon>
        <taxon>Xylaria</taxon>
    </lineage>
</organism>
<feature type="compositionally biased region" description="Basic and acidic residues" evidence="1">
    <location>
        <begin position="365"/>
        <end position="391"/>
    </location>
</feature>
<evidence type="ECO:0000313" key="2">
    <source>
        <dbReference type="EMBL" id="RWA12303.1"/>
    </source>
</evidence>
<proteinExistence type="predicted"/>
<gene>
    <name evidence="2" type="ORF">EKO27_g2773</name>
</gene>
<reference evidence="2 3" key="1">
    <citation type="submission" date="2018-12" db="EMBL/GenBank/DDBJ databases">
        <title>Draft genome sequence of Xylaria grammica IHI A82.</title>
        <authorList>
            <person name="Buettner E."/>
            <person name="Kellner H."/>
        </authorList>
    </citation>
    <scope>NUCLEOTIDE SEQUENCE [LARGE SCALE GENOMIC DNA]</scope>
    <source>
        <strain evidence="2 3">IHI A82</strain>
    </source>
</reference>
<dbReference type="EMBL" id="RYZI01000054">
    <property type="protein sequence ID" value="RWA12303.1"/>
    <property type="molecule type" value="Genomic_DNA"/>
</dbReference>
<comment type="caution">
    <text evidence="2">The sequence shown here is derived from an EMBL/GenBank/DDBJ whole genome shotgun (WGS) entry which is preliminary data.</text>
</comment>
<dbReference type="STRING" id="363999.A0A439DD31"/>